<accession>A0AAX4HUT4</accession>
<protein>
    <recommendedName>
        <fullName evidence="5">Cytochrome c domain-containing protein</fullName>
    </recommendedName>
</protein>
<dbReference type="Proteomes" id="UP001324634">
    <property type="component" value="Chromosome"/>
</dbReference>
<sequence length="102" mass="11505">MGSLLLSQMAFAQVDINKGKRIWLSTCIQCHNRDPNMKGSLGPEVTDAPLDVMTYKVKTGRYPDKLPAGFVPKRKTKAMRPLPQFEKDVPSIHAYVQSMKKK</sequence>
<proteinExistence type="predicted"/>
<dbReference type="Gene3D" id="1.10.760.10">
    <property type="entry name" value="Cytochrome c-like domain"/>
    <property type="match status" value="1"/>
</dbReference>
<evidence type="ECO:0000256" key="4">
    <source>
        <dbReference type="PROSITE-ProRule" id="PRU00433"/>
    </source>
</evidence>
<dbReference type="GO" id="GO:0046872">
    <property type="term" value="F:metal ion binding"/>
    <property type="evidence" value="ECO:0007669"/>
    <property type="project" value="UniProtKB-KW"/>
</dbReference>
<dbReference type="AlphaFoldDB" id="A0AAX4HUT4"/>
<keyword evidence="7" id="KW-1185">Reference proteome</keyword>
<dbReference type="SUPFAM" id="SSF46626">
    <property type="entry name" value="Cytochrome c"/>
    <property type="match status" value="1"/>
</dbReference>
<reference evidence="6 7" key="1">
    <citation type="submission" date="2023-11" db="EMBL/GenBank/DDBJ databases">
        <title>Peredibacter starrii A3.12.</title>
        <authorList>
            <person name="Mitchell R.J."/>
        </authorList>
    </citation>
    <scope>NUCLEOTIDE SEQUENCE [LARGE SCALE GENOMIC DNA]</scope>
    <source>
        <strain evidence="6 7">A3.12</strain>
    </source>
</reference>
<dbReference type="GO" id="GO:0009055">
    <property type="term" value="F:electron transfer activity"/>
    <property type="evidence" value="ECO:0007669"/>
    <property type="project" value="InterPro"/>
</dbReference>
<evidence type="ECO:0000256" key="3">
    <source>
        <dbReference type="ARBA" id="ARBA00023004"/>
    </source>
</evidence>
<evidence type="ECO:0000256" key="2">
    <source>
        <dbReference type="ARBA" id="ARBA00022723"/>
    </source>
</evidence>
<dbReference type="InterPro" id="IPR036909">
    <property type="entry name" value="Cyt_c-like_dom_sf"/>
</dbReference>
<name>A0AAX4HUT4_9BACT</name>
<dbReference type="KEGG" id="psti:SOO65_08170"/>
<feature type="domain" description="Cytochrome c" evidence="5">
    <location>
        <begin position="14"/>
        <end position="100"/>
    </location>
</feature>
<gene>
    <name evidence="6" type="ORF">SOO65_08170</name>
</gene>
<keyword evidence="3 4" id="KW-0408">Iron</keyword>
<dbReference type="InterPro" id="IPR009056">
    <property type="entry name" value="Cyt_c-like_dom"/>
</dbReference>
<dbReference type="GO" id="GO:0020037">
    <property type="term" value="F:heme binding"/>
    <property type="evidence" value="ECO:0007669"/>
    <property type="project" value="InterPro"/>
</dbReference>
<dbReference type="EMBL" id="CP139487">
    <property type="protein sequence ID" value="WPU66720.1"/>
    <property type="molecule type" value="Genomic_DNA"/>
</dbReference>
<evidence type="ECO:0000313" key="6">
    <source>
        <dbReference type="EMBL" id="WPU66720.1"/>
    </source>
</evidence>
<evidence type="ECO:0000313" key="7">
    <source>
        <dbReference type="Proteomes" id="UP001324634"/>
    </source>
</evidence>
<evidence type="ECO:0000259" key="5">
    <source>
        <dbReference type="PROSITE" id="PS51007"/>
    </source>
</evidence>
<dbReference type="PROSITE" id="PS51007">
    <property type="entry name" value="CYTC"/>
    <property type="match status" value="1"/>
</dbReference>
<organism evidence="6 7">
    <name type="scientific">Peredibacter starrii</name>
    <dbReference type="NCBI Taxonomy" id="28202"/>
    <lineage>
        <taxon>Bacteria</taxon>
        <taxon>Pseudomonadati</taxon>
        <taxon>Bdellovibrionota</taxon>
        <taxon>Bacteriovoracia</taxon>
        <taxon>Bacteriovoracales</taxon>
        <taxon>Bacteriovoracaceae</taxon>
        <taxon>Peredibacter</taxon>
    </lineage>
</organism>
<evidence type="ECO:0000256" key="1">
    <source>
        <dbReference type="ARBA" id="ARBA00022617"/>
    </source>
</evidence>
<dbReference type="RefSeq" id="WP_321399214.1">
    <property type="nucleotide sequence ID" value="NZ_CP139487.1"/>
</dbReference>
<keyword evidence="2 4" id="KW-0479">Metal-binding</keyword>
<keyword evidence="1 4" id="KW-0349">Heme</keyword>